<protein>
    <recommendedName>
        <fullName evidence="2">STAS domain-containing protein</fullName>
    </recommendedName>
</protein>
<proteinExistence type="predicted"/>
<dbReference type="SUPFAM" id="SSF52091">
    <property type="entry name" value="SpoIIaa-like"/>
    <property type="match status" value="1"/>
</dbReference>
<feature type="domain" description="STAS" evidence="2">
    <location>
        <begin position="1"/>
        <end position="90"/>
    </location>
</feature>
<dbReference type="Pfam" id="PF13466">
    <property type="entry name" value="STAS_2"/>
    <property type="match status" value="1"/>
</dbReference>
<reference evidence="3 4" key="1">
    <citation type="submission" date="2020-03" db="EMBL/GenBank/DDBJ databases">
        <title>Whole genome shotgun sequence of Phytohabitans flavus NBRC 107702.</title>
        <authorList>
            <person name="Komaki H."/>
            <person name="Tamura T."/>
        </authorList>
    </citation>
    <scope>NUCLEOTIDE SEQUENCE [LARGE SCALE GENOMIC DNA]</scope>
    <source>
        <strain evidence="3 4">NBRC 107702</strain>
    </source>
</reference>
<keyword evidence="4" id="KW-1185">Reference proteome</keyword>
<evidence type="ECO:0000313" key="4">
    <source>
        <dbReference type="Proteomes" id="UP000502508"/>
    </source>
</evidence>
<name>A0A6F8XYA4_9ACTN</name>
<dbReference type="InterPro" id="IPR058548">
    <property type="entry name" value="MlaB-like_STAS"/>
</dbReference>
<dbReference type="Proteomes" id="UP000502508">
    <property type="component" value="Chromosome"/>
</dbReference>
<feature type="region of interest" description="Disordered" evidence="1">
    <location>
        <begin position="116"/>
        <end position="137"/>
    </location>
</feature>
<gene>
    <name evidence="3" type="ORF">Pflav_051890</name>
</gene>
<dbReference type="InterPro" id="IPR036513">
    <property type="entry name" value="STAS_dom_sf"/>
</dbReference>
<dbReference type="AlphaFoldDB" id="A0A6F8XYA4"/>
<organism evidence="3 4">
    <name type="scientific">Phytohabitans flavus</name>
    <dbReference type="NCBI Taxonomy" id="1076124"/>
    <lineage>
        <taxon>Bacteria</taxon>
        <taxon>Bacillati</taxon>
        <taxon>Actinomycetota</taxon>
        <taxon>Actinomycetes</taxon>
        <taxon>Micromonosporales</taxon>
        <taxon>Micromonosporaceae</taxon>
    </lineage>
</organism>
<dbReference type="RefSeq" id="WP_173038491.1">
    <property type="nucleotide sequence ID" value="NZ_AP022870.1"/>
</dbReference>
<dbReference type="Gene3D" id="3.30.750.24">
    <property type="entry name" value="STAS domain"/>
    <property type="match status" value="1"/>
</dbReference>
<dbReference type="InterPro" id="IPR002645">
    <property type="entry name" value="STAS_dom"/>
</dbReference>
<dbReference type="PROSITE" id="PS50801">
    <property type="entry name" value="STAS"/>
    <property type="match status" value="1"/>
</dbReference>
<evidence type="ECO:0000259" key="2">
    <source>
        <dbReference type="PROSITE" id="PS50801"/>
    </source>
</evidence>
<sequence length="137" mass="14356">MNAPVFVVGPSACRADVPALSEHLAAIVRDSPADVVICDVREITSPDASTIDVLARLQLMARRLGCGIHLYGAHPRLRGLLVLTGLSEVLPLLPDPPPEDAGDVAGSGGLVGVGREAEEREDALHVEERVDPGDLVT</sequence>
<reference evidence="3 4" key="2">
    <citation type="submission" date="2020-03" db="EMBL/GenBank/DDBJ databases">
        <authorList>
            <person name="Ichikawa N."/>
            <person name="Kimura A."/>
            <person name="Kitahashi Y."/>
            <person name="Uohara A."/>
        </authorList>
    </citation>
    <scope>NUCLEOTIDE SEQUENCE [LARGE SCALE GENOMIC DNA]</scope>
    <source>
        <strain evidence="3 4">NBRC 107702</strain>
    </source>
</reference>
<accession>A0A6F8XYA4</accession>
<dbReference type="EMBL" id="AP022870">
    <property type="protein sequence ID" value="BCB78779.1"/>
    <property type="molecule type" value="Genomic_DNA"/>
</dbReference>
<dbReference type="KEGG" id="pfla:Pflav_051890"/>
<evidence type="ECO:0000313" key="3">
    <source>
        <dbReference type="EMBL" id="BCB78779.1"/>
    </source>
</evidence>
<evidence type="ECO:0000256" key="1">
    <source>
        <dbReference type="SAM" id="MobiDB-lite"/>
    </source>
</evidence>